<evidence type="ECO:0000313" key="1">
    <source>
        <dbReference type="EMBL" id="KAB1223251.1"/>
    </source>
</evidence>
<evidence type="ECO:0000313" key="2">
    <source>
        <dbReference type="Proteomes" id="UP000516437"/>
    </source>
</evidence>
<gene>
    <name evidence="1" type="ORF">CJ030_MR2G006033</name>
</gene>
<dbReference type="EMBL" id="RXIC02000020">
    <property type="protein sequence ID" value="KAB1223251.1"/>
    <property type="molecule type" value="Genomic_DNA"/>
</dbReference>
<protein>
    <submittedName>
        <fullName evidence="1">Uncharacterized protein</fullName>
    </submittedName>
</protein>
<dbReference type="Proteomes" id="UP000516437">
    <property type="component" value="Chromosome 2"/>
</dbReference>
<name>A0A6A1WDI9_9ROSI</name>
<dbReference type="OrthoDB" id="1938246at2759"/>
<keyword evidence="2" id="KW-1185">Reference proteome</keyword>
<accession>A0A6A1WDI9</accession>
<dbReference type="AlphaFoldDB" id="A0A6A1WDI9"/>
<reference evidence="1 2" key="1">
    <citation type="journal article" date="2019" name="Plant Biotechnol. J.">
        <title>The red bayberry genome and genetic basis of sex determination.</title>
        <authorList>
            <person name="Jia H.M."/>
            <person name="Jia H.J."/>
            <person name="Cai Q.L."/>
            <person name="Wang Y."/>
            <person name="Zhao H.B."/>
            <person name="Yang W.F."/>
            <person name="Wang G.Y."/>
            <person name="Li Y.H."/>
            <person name="Zhan D.L."/>
            <person name="Shen Y.T."/>
            <person name="Niu Q.F."/>
            <person name="Chang L."/>
            <person name="Qiu J."/>
            <person name="Zhao L."/>
            <person name="Xie H.B."/>
            <person name="Fu W.Y."/>
            <person name="Jin J."/>
            <person name="Li X.W."/>
            <person name="Jiao Y."/>
            <person name="Zhou C.C."/>
            <person name="Tu T."/>
            <person name="Chai C.Y."/>
            <person name="Gao J.L."/>
            <person name="Fan L.J."/>
            <person name="van de Weg E."/>
            <person name="Wang J.Y."/>
            <person name="Gao Z.S."/>
        </authorList>
    </citation>
    <scope>NUCLEOTIDE SEQUENCE [LARGE SCALE GENOMIC DNA]</scope>
    <source>
        <tissue evidence="1">Leaves</tissue>
    </source>
</reference>
<organism evidence="1 2">
    <name type="scientific">Morella rubra</name>
    <name type="common">Chinese bayberry</name>
    <dbReference type="NCBI Taxonomy" id="262757"/>
    <lineage>
        <taxon>Eukaryota</taxon>
        <taxon>Viridiplantae</taxon>
        <taxon>Streptophyta</taxon>
        <taxon>Embryophyta</taxon>
        <taxon>Tracheophyta</taxon>
        <taxon>Spermatophyta</taxon>
        <taxon>Magnoliopsida</taxon>
        <taxon>eudicotyledons</taxon>
        <taxon>Gunneridae</taxon>
        <taxon>Pentapetalae</taxon>
        <taxon>rosids</taxon>
        <taxon>fabids</taxon>
        <taxon>Fagales</taxon>
        <taxon>Myricaceae</taxon>
        <taxon>Morella</taxon>
    </lineage>
</organism>
<proteinExistence type="predicted"/>
<comment type="caution">
    <text evidence="1">The sequence shown here is derived from an EMBL/GenBank/DDBJ whole genome shotgun (WGS) entry which is preliminary data.</text>
</comment>
<sequence>MAWSSICCPKEVGGLGVRRLYDISMALVSKLGWLLYKRPADLLVKALLVKYLKNQHLLNAKKKPGASWLWQGILKASVILEKGLYFLIKGGAQVDVWKDPWLPFIPSFKPFTRVTDGLPPPNMMVFDSIDQHLRLWKVDLIKDLFDASSSQAILATPLPSSQEEVEDIAMWRLSKKE</sequence>